<gene>
    <name evidence="1" type="ORF">UFOVP738_22</name>
</gene>
<protein>
    <submittedName>
        <fullName evidence="1">Uncharacterized protein</fullName>
    </submittedName>
</protein>
<proteinExistence type="predicted"/>
<reference evidence="1" key="1">
    <citation type="submission" date="2020-05" db="EMBL/GenBank/DDBJ databases">
        <authorList>
            <person name="Chiriac C."/>
            <person name="Salcher M."/>
            <person name="Ghai R."/>
            <person name="Kavagutti S V."/>
        </authorList>
    </citation>
    <scope>NUCLEOTIDE SEQUENCE</scope>
</reference>
<accession>A0A6J7X3C7</accession>
<name>A0A6J7X3C7_9CAUD</name>
<evidence type="ECO:0000313" key="1">
    <source>
        <dbReference type="EMBL" id="CAB5223752.1"/>
    </source>
</evidence>
<organism evidence="1">
    <name type="scientific">uncultured Caudovirales phage</name>
    <dbReference type="NCBI Taxonomy" id="2100421"/>
    <lineage>
        <taxon>Viruses</taxon>
        <taxon>Duplodnaviria</taxon>
        <taxon>Heunggongvirae</taxon>
        <taxon>Uroviricota</taxon>
        <taxon>Caudoviricetes</taxon>
        <taxon>Peduoviridae</taxon>
        <taxon>Maltschvirus</taxon>
        <taxon>Maltschvirus maltsch</taxon>
    </lineage>
</organism>
<dbReference type="EMBL" id="LR798331">
    <property type="protein sequence ID" value="CAB5223752.1"/>
    <property type="molecule type" value="Genomic_DNA"/>
</dbReference>
<sequence>MATSTILSNPVVTVNSVDLSDQCTSATFTQRYAELTATAFGDVDNKYVKGLGDHEVTLDLYMSYAASETYATLKDLVGTATTVVVKPAVGTDSATNPGFTLTGAFLAELPHSFALGELSTTSITFHGGVYTADVTP</sequence>